<dbReference type="RefSeq" id="WP_066746856.1">
    <property type="nucleotide sequence ID" value="NZ_CATWZH010000005.1"/>
</dbReference>
<keyword evidence="1" id="KW-0238">DNA-binding</keyword>
<dbReference type="Pfam" id="PF02311">
    <property type="entry name" value="AraC_binding"/>
    <property type="match status" value="1"/>
</dbReference>
<organism evidence="2 3">
    <name type="scientific">Cloacibacillus porcorum</name>
    <dbReference type="NCBI Taxonomy" id="1197717"/>
    <lineage>
        <taxon>Bacteria</taxon>
        <taxon>Thermotogati</taxon>
        <taxon>Synergistota</taxon>
        <taxon>Synergistia</taxon>
        <taxon>Synergistales</taxon>
        <taxon>Synergistaceae</taxon>
        <taxon>Cloacibacillus</taxon>
    </lineage>
</organism>
<evidence type="ECO:0000313" key="2">
    <source>
        <dbReference type="EMBL" id="ANZ45826.1"/>
    </source>
</evidence>
<name>A0A1B2I791_9BACT</name>
<keyword evidence="3" id="KW-1185">Reference proteome</keyword>
<dbReference type="InterPro" id="IPR014710">
    <property type="entry name" value="RmlC-like_jellyroll"/>
</dbReference>
<proteinExistence type="predicted"/>
<dbReference type="InterPro" id="IPR037923">
    <property type="entry name" value="HTH-like"/>
</dbReference>
<dbReference type="SUPFAM" id="SSF51215">
    <property type="entry name" value="Regulatory protein AraC"/>
    <property type="match status" value="1"/>
</dbReference>
<reference evidence="2" key="1">
    <citation type="submission" date="2016-08" db="EMBL/GenBank/DDBJ databases">
        <title>Complete genome of Cloacibacillus porcorum.</title>
        <authorList>
            <person name="Looft T."/>
            <person name="Bayles D.O."/>
            <person name="Alt D.P."/>
        </authorList>
    </citation>
    <scope>NUCLEOTIDE SEQUENCE [LARGE SCALE GENOMIC DNA]</scope>
    <source>
        <strain evidence="2">CL-84</strain>
    </source>
</reference>
<gene>
    <name evidence="2" type="ORF">BED41_12465</name>
</gene>
<protein>
    <submittedName>
        <fullName evidence="2">Uncharacterized protein</fullName>
    </submittedName>
</protein>
<dbReference type="EMBL" id="CP016757">
    <property type="protein sequence ID" value="ANZ45826.1"/>
    <property type="molecule type" value="Genomic_DNA"/>
</dbReference>
<dbReference type="KEGG" id="cpor:BED41_12465"/>
<dbReference type="AlphaFoldDB" id="A0A1B2I791"/>
<dbReference type="InterPro" id="IPR003313">
    <property type="entry name" value="AraC-bd"/>
</dbReference>
<dbReference type="GeneID" id="83058659"/>
<dbReference type="Gene3D" id="1.10.10.60">
    <property type="entry name" value="Homeodomain-like"/>
    <property type="match status" value="1"/>
</dbReference>
<accession>A0A1B2I791</accession>
<evidence type="ECO:0000313" key="3">
    <source>
        <dbReference type="Proteomes" id="UP000093044"/>
    </source>
</evidence>
<sequence>MFIIFRTQQWNWRNLHFHKGMEILLTLSDGGKMYINNAVYPIRRGSLFVMNNMDFHRSDGASDEQPYQFYAINFDADEVSGVSTAGFDLTSCFLDHRNFNHRYQLGEDQLERLLKQIKKLDYYLSPECSDYGKEVYGKICLAEMLIHINALYESTKNEASLPRSKKPLDRIFPVVQYIQEHYAEDLSLENLANTFFISKSQL</sequence>
<dbReference type="GO" id="GO:0003700">
    <property type="term" value="F:DNA-binding transcription factor activity"/>
    <property type="evidence" value="ECO:0007669"/>
    <property type="project" value="InterPro"/>
</dbReference>
<dbReference type="STRING" id="1197717.BED41_12465"/>
<dbReference type="InterPro" id="IPR018060">
    <property type="entry name" value="HTH_AraC"/>
</dbReference>
<dbReference type="Gene3D" id="2.60.120.10">
    <property type="entry name" value="Jelly Rolls"/>
    <property type="match status" value="1"/>
</dbReference>
<dbReference type="Proteomes" id="UP000093044">
    <property type="component" value="Chromosome"/>
</dbReference>
<dbReference type="PROSITE" id="PS01124">
    <property type="entry name" value="HTH_ARAC_FAMILY_2"/>
    <property type="match status" value="1"/>
</dbReference>
<dbReference type="GO" id="GO:0043565">
    <property type="term" value="F:sequence-specific DNA binding"/>
    <property type="evidence" value="ECO:0007669"/>
    <property type="project" value="InterPro"/>
</dbReference>
<evidence type="ECO:0000256" key="1">
    <source>
        <dbReference type="ARBA" id="ARBA00023125"/>
    </source>
</evidence>